<feature type="domain" description="Integrase catalytic" evidence="1">
    <location>
        <begin position="40"/>
        <end position="203"/>
    </location>
</feature>
<dbReference type="InterPro" id="IPR036397">
    <property type="entry name" value="RNaseH_sf"/>
</dbReference>
<dbReference type="OrthoDB" id="413122at2759"/>
<dbReference type="PANTHER" id="PTHR45835:SF99">
    <property type="entry name" value="CHROMO DOMAIN-CONTAINING PROTEIN-RELATED"/>
    <property type="match status" value="1"/>
</dbReference>
<evidence type="ECO:0000313" key="3">
    <source>
        <dbReference type="Proteomes" id="UP000326396"/>
    </source>
</evidence>
<dbReference type="EMBL" id="SZYD01000012">
    <property type="protein sequence ID" value="KAD4585746.1"/>
    <property type="molecule type" value="Genomic_DNA"/>
</dbReference>
<dbReference type="GO" id="GO:0003676">
    <property type="term" value="F:nucleic acid binding"/>
    <property type="evidence" value="ECO:0007669"/>
    <property type="project" value="InterPro"/>
</dbReference>
<dbReference type="InterPro" id="IPR012337">
    <property type="entry name" value="RNaseH-like_sf"/>
</dbReference>
<organism evidence="2 3">
    <name type="scientific">Mikania micrantha</name>
    <name type="common">bitter vine</name>
    <dbReference type="NCBI Taxonomy" id="192012"/>
    <lineage>
        <taxon>Eukaryota</taxon>
        <taxon>Viridiplantae</taxon>
        <taxon>Streptophyta</taxon>
        <taxon>Embryophyta</taxon>
        <taxon>Tracheophyta</taxon>
        <taxon>Spermatophyta</taxon>
        <taxon>Magnoliopsida</taxon>
        <taxon>eudicotyledons</taxon>
        <taxon>Gunneridae</taxon>
        <taxon>Pentapetalae</taxon>
        <taxon>asterids</taxon>
        <taxon>campanulids</taxon>
        <taxon>Asterales</taxon>
        <taxon>Asteraceae</taxon>
        <taxon>Asteroideae</taxon>
        <taxon>Heliantheae alliance</taxon>
        <taxon>Eupatorieae</taxon>
        <taxon>Mikania</taxon>
    </lineage>
</organism>
<dbReference type="GO" id="GO:0015074">
    <property type="term" value="P:DNA integration"/>
    <property type="evidence" value="ECO:0007669"/>
    <property type="project" value="InterPro"/>
</dbReference>
<dbReference type="PANTHER" id="PTHR45835">
    <property type="entry name" value="YALI0A06105P"/>
    <property type="match status" value="1"/>
</dbReference>
<dbReference type="PROSITE" id="PS50994">
    <property type="entry name" value="INTEGRASE"/>
    <property type="match status" value="1"/>
</dbReference>
<protein>
    <recommendedName>
        <fullName evidence="1">Integrase catalytic domain-containing protein</fullName>
    </recommendedName>
</protein>
<reference evidence="2 3" key="1">
    <citation type="submission" date="2019-05" db="EMBL/GenBank/DDBJ databases">
        <title>Mikania micrantha, genome provides insights into the molecular mechanism of rapid growth.</title>
        <authorList>
            <person name="Liu B."/>
        </authorList>
    </citation>
    <scope>NUCLEOTIDE SEQUENCE [LARGE SCALE GENOMIC DNA]</scope>
    <source>
        <strain evidence="2">NLD-2019</strain>
        <tissue evidence="2">Leaf</tissue>
    </source>
</reference>
<accession>A0A5N6ND11</accession>
<dbReference type="Proteomes" id="UP000326396">
    <property type="component" value="Linkage Group LG2"/>
</dbReference>
<dbReference type="SUPFAM" id="SSF53098">
    <property type="entry name" value="Ribonuclease H-like"/>
    <property type="match status" value="1"/>
</dbReference>
<dbReference type="InterPro" id="IPR001584">
    <property type="entry name" value="Integrase_cat-core"/>
</dbReference>
<name>A0A5N6ND11_9ASTR</name>
<comment type="caution">
    <text evidence="2">The sequence shown here is derived from an EMBL/GenBank/DDBJ whole genome shotgun (WGS) entry which is preliminary data.</text>
</comment>
<evidence type="ECO:0000259" key="1">
    <source>
        <dbReference type="PROSITE" id="PS50994"/>
    </source>
</evidence>
<sequence length="217" mass="25181">MYQDLLVAGNEERHSQVRRSMSYVCESKVEHQKPSGLLEQPEIPLWKWEQTAMDFITKLPRTSSGQDTIWVIIDRLTKSAHFLPMRETFTMDKLARLYINEIVVRHGVPLSIISDRDSRFTSRFWQSLQTSLETQLGLSTAYHPQTDGQSERTIQTLEDMLRTYVLDFGGNRDSHLPPIEFSYNNSYHSSIGCAPFEALYGRKCRSPIYWTEIGIIE</sequence>
<gene>
    <name evidence="2" type="ORF">E3N88_23347</name>
</gene>
<evidence type="ECO:0000313" key="2">
    <source>
        <dbReference type="EMBL" id="KAD4585746.1"/>
    </source>
</evidence>
<proteinExistence type="predicted"/>
<dbReference type="Gene3D" id="3.30.420.10">
    <property type="entry name" value="Ribonuclease H-like superfamily/Ribonuclease H"/>
    <property type="match status" value="1"/>
</dbReference>
<keyword evidence="3" id="KW-1185">Reference proteome</keyword>
<dbReference type="AlphaFoldDB" id="A0A5N6ND11"/>